<proteinExistence type="predicted"/>
<dbReference type="InterPro" id="IPR025444">
    <property type="entry name" value="Monooxy_af470"/>
</dbReference>
<name>A0A919YV49_9BACL</name>
<gene>
    <name evidence="1" type="ORF">J40TS1_43210</name>
</gene>
<dbReference type="Pfam" id="PF13826">
    <property type="entry name" value="Monooxy_af470-like"/>
    <property type="match status" value="1"/>
</dbReference>
<evidence type="ECO:0000313" key="1">
    <source>
        <dbReference type="EMBL" id="GIP18679.1"/>
    </source>
</evidence>
<comment type="caution">
    <text evidence="1">The sequence shown here is derived from an EMBL/GenBank/DDBJ whole genome shotgun (WGS) entry which is preliminary data.</text>
</comment>
<keyword evidence="2" id="KW-1185">Reference proteome</keyword>
<evidence type="ECO:0000313" key="2">
    <source>
        <dbReference type="Proteomes" id="UP000683139"/>
    </source>
</evidence>
<dbReference type="Proteomes" id="UP000683139">
    <property type="component" value="Unassembled WGS sequence"/>
</dbReference>
<organism evidence="1 2">
    <name type="scientific">Paenibacillus montaniterrae</name>
    <dbReference type="NCBI Taxonomy" id="429341"/>
    <lineage>
        <taxon>Bacteria</taxon>
        <taxon>Bacillati</taxon>
        <taxon>Bacillota</taxon>
        <taxon>Bacilli</taxon>
        <taxon>Bacillales</taxon>
        <taxon>Paenibacillaceae</taxon>
        <taxon>Paenibacillus</taxon>
    </lineage>
</organism>
<protein>
    <submittedName>
        <fullName evidence="1">Transcriptional regulator</fullName>
    </submittedName>
</protein>
<accession>A0A919YV49</accession>
<dbReference type="EMBL" id="BOSE01000010">
    <property type="protein sequence ID" value="GIP18679.1"/>
    <property type="molecule type" value="Genomic_DNA"/>
</dbReference>
<dbReference type="RefSeq" id="WP_213519342.1">
    <property type="nucleotide sequence ID" value="NZ_BOSE01000010.1"/>
</dbReference>
<sequence>MSSSIFKGRYTVENDEDLVVFLIGMRINKRWALHKWLPVFWSMPGMIRELYTNKDKLGFKSTESFFGLRTTVMIQYWRSTEDVIAYARQEKHLKAWQDFNRKLKGNDAVAVYHETYEVKAGQYEAVYVNMPQYGLGKALKHIPVSKERHSASQRLKAGKSEKRSS</sequence>
<dbReference type="AlphaFoldDB" id="A0A919YV49"/>
<reference evidence="1" key="1">
    <citation type="submission" date="2021-03" db="EMBL/GenBank/DDBJ databases">
        <title>Antimicrobial resistance genes in bacteria isolated from Japanese honey, and their potential for conferring macrolide and lincosamide resistance in the American foulbrood pathogen Paenibacillus larvae.</title>
        <authorList>
            <person name="Okamoto M."/>
            <person name="Kumagai M."/>
            <person name="Kanamori H."/>
            <person name="Takamatsu D."/>
        </authorList>
    </citation>
    <scope>NUCLEOTIDE SEQUENCE</scope>
    <source>
        <strain evidence="1">J40TS1</strain>
    </source>
</reference>